<feature type="transmembrane region" description="Helical" evidence="5">
    <location>
        <begin position="109"/>
        <end position="126"/>
    </location>
</feature>
<feature type="transmembrane region" description="Helical" evidence="5">
    <location>
        <begin position="454"/>
        <end position="475"/>
    </location>
</feature>
<evidence type="ECO:0000259" key="7">
    <source>
        <dbReference type="Pfam" id="PF00361"/>
    </source>
</evidence>
<comment type="similarity">
    <text evidence="5">Belongs to the complex I subunit 2 family.</text>
</comment>
<keyword evidence="5" id="KW-1003">Cell membrane</keyword>
<dbReference type="NCBIfam" id="TIGR01770">
    <property type="entry name" value="NDH_I_N"/>
    <property type="match status" value="1"/>
</dbReference>
<keyword evidence="5" id="KW-0874">Quinone</keyword>
<proteinExistence type="inferred from homology"/>
<gene>
    <name evidence="5" type="primary">nuoN</name>
    <name evidence="8" type="ORF">ACFFGV_16865</name>
</gene>
<feature type="transmembrane region" description="Helical" evidence="5">
    <location>
        <begin position="12"/>
        <end position="30"/>
    </location>
</feature>
<organism evidence="8 9">
    <name type="scientific">Pontibacillus salicampi</name>
    <dbReference type="NCBI Taxonomy" id="1449801"/>
    <lineage>
        <taxon>Bacteria</taxon>
        <taxon>Bacillati</taxon>
        <taxon>Bacillota</taxon>
        <taxon>Bacilli</taxon>
        <taxon>Bacillales</taxon>
        <taxon>Bacillaceae</taxon>
        <taxon>Pontibacillus</taxon>
    </lineage>
</organism>
<feature type="domain" description="NADH:quinone oxidoreductase/Mrp antiporter transmembrane" evidence="7">
    <location>
        <begin position="126"/>
        <end position="425"/>
    </location>
</feature>
<dbReference type="EMBL" id="JBHLTP010000013">
    <property type="protein sequence ID" value="MFC0525255.1"/>
    <property type="molecule type" value="Genomic_DNA"/>
</dbReference>
<name>A0ABV6LS69_9BACI</name>
<evidence type="ECO:0000256" key="3">
    <source>
        <dbReference type="ARBA" id="ARBA00022989"/>
    </source>
</evidence>
<evidence type="ECO:0000313" key="8">
    <source>
        <dbReference type="EMBL" id="MFC0525255.1"/>
    </source>
</evidence>
<comment type="subunit">
    <text evidence="5">NDH-1 is composed of 14 different subunits. Subunits NuoA, H, J, K, L, M, N constitute the membrane sector of the complex.</text>
</comment>
<dbReference type="Pfam" id="PF00361">
    <property type="entry name" value="Proton_antipo_M"/>
    <property type="match status" value="1"/>
</dbReference>
<protein>
    <recommendedName>
        <fullName evidence="5">NADH-quinone oxidoreductase subunit N</fullName>
        <ecNumber evidence="5">7.1.1.-</ecNumber>
    </recommendedName>
    <alternativeName>
        <fullName evidence="5">NADH dehydrogenase I subunit N</fullName>
    </alternativeName>
    <alternativeName>
        <fullName evidence="5">NDH-1 subunit N</fullName>
    </alternativeName>
</protein>
<feature type="transmembrane region" description="Helical" evidence="5">
    <location>
        <begin position="377"/>
        <end position="396"/>
    </location>
</feature>
<evidence type="ECO:0000313" key="9">
    <source>
        <dbReference type="Proteomes" id="UP001589836"/>
    </source>
</evidence>
<comment type="function">
    <text evidence="5">NDH-1 shuttles electrons from NADH, via FMN and iron-sulfur (Fe-S) centers, to quinones in the respiratory chain. The immediate electron acceptor for the enzyme in this species is believed to be a menaquinone. Couples the redox reaction to proton translocation (for every two electrons transferred, four hydrogen ions are translocated across the cytoplasmic membrane), and thus conserves the redox energy in a proton gradient.</text>
</comment>
<sequence>MDMETLLQYDWGRMAPEFTILLTATLLSLIDLCLPKRTERKGLFILGLAGIVIALLFLINQIHLEPTLILMDTYRFDGLAVSFKFILLVGALLTMMLAMGNKMVNQGEYVYLMLTALLGAMMMASSADLITLIVGLELLSISSYILVGLQRRSQKANEGAMKYVVQGGIASSILLFGFSYLYGLTGSTQLSVISELLPSVIRSDVQGLLVVALVFIFTGIAFKLAVVPFSMWAPDVYEGAPVPIAAFLSGVSKAAGFVLLLRLSSSIFTITELEPMVSALLPWLAVGAAVTMMVGNVVALRQTNIKRLLAYSSIAHAGYLLVPVVSFSPLTVENMWFYLLVYLFMTIGAFAIVYILSEQHETEGRDIFKGLYSRSPFLAIAMTIILLSLAGIPGTAGFFAKLHLILGAFSGTSVELALVIVMVLTTILSYIYYFGIIAHMFLRKNPFSFNEIHIPAYCIPLITSCVMVIVVLGVLPNIALDFYHNHVDFVNLTKGLWNGVIK</sequence>
<feature type="transmembrane region" description="Helical" evidence="5">
    <location>
        <begin position="42"/>
        <end position="59"/>
    </location>
</feature>
<reference evidence="8 9" key="1">
    <citation type="submission" date="2024-09" db="EMBL/GenBank/DDBJ databases">
        <authorList>
            <person name="Sun Q."/>
            <person name="Mori K."/>
        </authorList>
    </citation>
    <scope>NUCLEOTIDE SEQUENCE [LARGE SCALE GENOMIC DNA]</scope>
    <source>
        <strain evidence="8 9">NCAIM B.02529</strain>
    </source>
</reference>
<accession>A0ABV6LS69</accession>
<comment type="caution">
    <text evidence="8">The sequence shown here is derived from an EMBL/GenBank/DDBJ whole genome shotgun (WGS) entry which is preliminary data.</text>
</comment>
<keyword evidence="5" id="KW-0520">NAD</keyword>
<dbReference type="InterPro" id="IPR010096">
    <property type="entry name" value="NADH-Q_OxRdtase_suN/2"/>
</dbReference>
<evidence type="ECO:0000256" key="1">
    <source>
        <dbReference type="ARBA" id="ARBA00004651"/>
    </source>
</evidence>
<keyword evidence="5" id="KW-0813">Transport</keyword>
<keyword evidence="3 5" id="KW-1133">Transmembrane helix</keyword>
<dbReference type="RefSeq" id="WP_377350294.1">
    <property type="nucleotide sequence ID" value="NZ_JBHLTP010000013.1"/>
</dbReference>
<feature type="transmembrane region" description="Helical" evidence="5">
    <location>
        <begin position="239"/>
        <end position="260"/>
    </location>
</feature>
<feature type="transmembrane region" description="Helical" evidence="5">
    <location>
        <begin position="163"/>
        <end position="185"/>
    </location>
</feature>
<dbReference type="HAMAP" id="MF_00445">
    <property type="entry name" value="NDH1_NuoN_1"/>
    <property type="match status" value="1"/>
</dbReference>
<evidence type="ECO:0000256" key="4">
    <source>
        <dbReference type="ARBA" id="ARBA00023136"/>
    </source>
</evidence>
<keyword evidence="4 5" id="KW-0472">Membrane</keyword>
<keyword evidence="2 5" id="KW-0812">Transmembrane</keyword>
<feature type="transmembrane region" description="Helical" evidence="5">
    <location>
        <begin position="132"/>
        <end position="151"/>
    </location>
</feature>
<feature type="transmembrane region" description="Helical" evidence="5">
    <location>
        <begin position="79"/>
        <end position="97"/>
    </location>
</feature>
<dbReference type="Proteomes" id="UP001589836">
    <property type="component" value="Unassembled WGS sequence"/>
</dbReference>
<evidence type="ECO:0000256" key="6">
    <source>
        <dbReference type="RuleBase" id="RU000320"/>
    </source>
</evidence>
<evidence type="ECO:0000256" key="2">
    <source>
        <dbReference type="ARBA" id="ARBA00022692"/>
    </source>
</evidence>
<dbReference type="PANTHER" id="PTHR22773">
    <property type="entry name" value="NADH DEHYDROGENASE"/>
    <property type="match status" value="1"/>
</dbReference>
<feature type="transmembrane region" description="Helical" evidence="5">
    <location>
        <begin position="416"/>
        <end position="442"/>
    </location>
</feature>
<dbReference type="InterPro" id="IPR001750">
    <property type="entry name" value="ND/Mrp_TM"/>
</dbReference>
<keyword evidence="5" id="KW-1278">Translocase</keyword>
<feature type="transmembrane region" description="Helical" evidence="5">
    <location>
        <begin position="336"/>
        <end position="356"/>
    </location>
</feature>
<dbReference type="EC" id="7.1.1.-" evidence="5"/>
<feature type="transmembrane region" description="Helical" evidence="5">
    <location>
        <begin position="205"/>
        <end position="227"/>
    </location>
</feature>
<comment type="subcellular location">
    <subcellularLocation>
        <location evidence="1 5">Cell membrane</location>
        <topology evidence="1 5">Multi-pass membrane protein</topology>
    </subcellularLocation>
    <subcellularLocation>
        <location evidence="6">Membrane</location>
        <topology evidence="6">Multi-pass membrane protein</topology>
    </subcellularLocation>
</comment>
<feature type="transmembrane region" description="Helical" evidence="5">
    <location>
        <begin position="280"/>
        <end position="301"/>
    </location>
</feature>
<evidence type="ECO:0000256" key="5">
    <source>
        <dbReference type="HAMAP-Rule" id="MF_00445"/>
    </source>
</evidence>
<feature type="transmembrane region" description="Helical" evidence="5">
    <location>
        <begin position="308"/>
        <end position="330"/>
    </location>
</feature>
<comment type="catalytic activity">
    <reaction evidence="5">
        <text>a quinone + NADH + 5 H(+)(in) = a quinol + NAD(+) + 4 H(+)(out)</text>
        <dbReference type="Rhea" id="RHEA:57888"/>
        <dbReference type="ChEBI" id="CHEBI:15378"/>
        <dbReference type="ChEBI" id="CHEBI:24646"/>
        <dbReference type="ChEBI" id="CHEBI:57540"/>
        <dbReference type="ChEBI" id="CHEBI:57945"/>
        <dbReference type="ChEBI" id="CHEBI:132124"/>
    </reaction>
</comment>
<keyword evidence="9" id="KW-1185">Reference proteome</keyword>